<dbReference type="Proteomes" id="UP000324800">
    <property type="component" value="Unassembled WGS sequence"/>
</dbReference>
<accession>A0A5J4X1A5</accession>
<sequence length="251" mass="28358">MPLKLEIQEQELHVLSLKNVKNLFLKKLIEDVSTKTCTGNNTLVGCSCVDNGSNQTGEFKCLQLHHPDGCTPVKCIDKYQEFSCFYTQEHLKDTDECICPSNDLASLHCVCSTTLESNPQDCTIKDCLKNYETTVTKYSCYCSKDNHPAKSRCPSLPEDLQDFSVEQFKCLVDNDPREGDACPITRLCQNYDILSTPCLFSEGFHQDNCTCTPIYHQSTFEFVIIANPSFDIDTCDEVLRYGKLSTCDEET</sequence>
<comment type="caution">
    <text evidence="1">The sequence shown here is derived from an EMBL/GenBank/DDBJ whole genome shotgun (WGS) entry which is preliminary data.</text>
</comment>
<name>A0A5J4X1A5_9EUKA</name>
<proteinExistence type="predicted"/>
<dbReference type="EMBL" id="SNRW01000569">
    <property type="protein sequence ID" value="KAA6400395.1"/>
    <property type="molecule type" value="Genomic_DNA"/>
</dbReference>
<protein>
    <submittedName>
        <fullName evidence="1">Uncharacterized protein</fullName>
    </submittedName>
</protein>
<evidence type="ECO:0000313" key="1">
    <source>
        <dbReference type="EMBL" id="KAA6400395.1"/>
    </source>
</evidence>
<organism evidence="1 2">
    <name type="scientific">Streblomastix strix</name>
    <dbReference type="NCBI Taxonomy" id="222440"/>
    <lineage>
        <taxon>Eukaryota</taxon>
        <taxon>Metamonada</taxon>
        <taxon>Preaxostyla</taxon>
        <taxon>Oxymonadida</taxon>
        <taxon>Streblomastigidae</taxon>
        <taxon>Streblomastix</taxon>
    </lineage>
</organism>
<evidence type="ECO:0000313" key="2">
    <source>
        <dbReference type="Proteomes" id="UP000324800"/>
    </source>
</evidence>
<gene>
    <name evidence="1" type="ORF">EZS28_004084</name>
</gene>
<reference evidence="1 2" key="1">
    <citation type="submission" date="2019-03" db="EMBL/GenBank/DDBJ databases">
        <title>Single cell metagenomics reveals metabolic interactions within the superorganism composed of flagellate Streblomastix strix and complex community of Bacteroidetes bacteria on its surface.</title>
        <authorList>
            <person name="Treitli S.C."/>
            <person name="Kolisko M."/>
            <person name="Husnik F."/>
            <person name="Keeling P."/>
            <person name="Hampl V."/>
        </authorList>
    </citation>
    <scope>NUCLEOTIDE SEQUENCE [LARGE SCALE GENOMIC DNA]</scope>
    <source>
        <strain evidence="1">ST1C</strain>
    </source>
</reference>
<dbReference type="OrthoDB" id="283575at2759"/>
<dbReference type="AlphaFoldDB" id="A0A5J4X1A5"/>